<dbReference type="RefSeq" id="WP_259628858.1">
    <property type="nucleotide sequence ID" value="NZ_JANYMP010000032.1"/>
</dbReference>
<organism evidence="2 3">
    <name type="scientific">Umezawaea endophytica</name>
    <dbReference type="NCBI Taxonomy" id="1654476"/>
    <lineage>
        <taxon>Bacteria</taxon>
        <taxon>Bacillati</taxon>
        <taxon>Actinomycetota</taxon>
        <taxon>Actinomycetes</taxon>
        <taxon>Pseudonocardiales</taxon>
        <taxon>Pseudonocardiaceae</taxon>
        <taxon>Umezawaea</taxon>
    </lineage>
</organism>
<protein>
    <submittedName>
        <fullName evidence="2">AAA family ATPase</fullName>
    </submittedName>
</protein>
<evidence type="ECO:0000313" key="2">
    <source>
        <dbReference type="EMBL" id="MCS7483398.1"/>
    </source>
</evidence>
<evidence type="ECO:0000313" key="3">
    <source>
        <dbReference type="Proteomes" id="UP001141259"/>
    </source>
</evidence>
<dbReference type="InterPro" id="IPR027417">
    <property type="entry name" value="P-loop_NTPase"/>
</dbReference>
<dbReference type="PANTHER" id="PTHR13696:SF99">
    <property type="entry name" value="COBYRINIC ACID AC-DIAMIDE SYNTHASE"/>
    <property type="match status" value="1"/>
</dbReference>
<sequence length="334" mass="36136">MKTISFFNHKGGVGKTTMLFNAAIEMGRLGKRVLMVDLDAQANLSAISLPDEKLTELYAPEADALTVAHAFAPLVSGSGDVEAPEAIEVRPGSVWLTAGDIKLSDFEGIMPNAWTEALAGQERGFRVTSAPFRMIHDLGKILEADFAFVDLGPNVGALNRAVLLGSDYLIVPMASDLFSLRALPSVGGSLTTWVRQWKTAQSLAPKLTFELPRGLPKVLGYVSQQFNVYRGEATMAFSQWIDMMPEQMKVGLLDPLAEHSDGAGATLADPAQSDGPKVGDLKNFHSLVPYAQTMRKAIFELVADEVVRGGQVTRARASEEQFKALCNNIIERAV</sequence>
<reference evidence="2" key="1">
    <citation type="submission" date="2022-08" db="EMBL/GenBank/DDBJ databases">
        <authorList>
            <person name="Tistechok S."/>
            <person name="Samborskyy M."/>
            <person name="Roman I."/>
        </authorList>
    </citation>
    <scope>NUCLEOTIDE SEQUENCE</scope>
    <source>
        <strain evidence="2">DSM 103496</strain>
    </source>
</reference>
<dbReference type="AlphaFoldDB" id="A0A9X2VXA8"/>
<gene>
    <name evidence="2" type="ORF">NZH93_41690</name>
</gene>
<feature type="domain" description="AAA" evidence="1">
    <location>
        <begin position="1"/>
        <end position="184"/>
    </location>
</feature>
<dbReference type="EMBL" id="JANYMP010000032">
    <property type="protein sequence ID" value="MCS7483398.1"/>
    <property type="molecule type" value="Genomic_DNA"/>
</dbReference>
<dbReference type="CDD" id="cd02042">
    <property type="entry name" value="ParAB_family"/>
    <property type="match status" value="1"/>
</dbReference>
<evidence type="ECO:0000259" key="1">
    <source>
        <dbReference type="Pfam" id="PF13614"/>
    </source>
</evidence>
<dbReference type="Proteomes" id="UP001141259">
    <property type="component" value="Unassembled WGS sequence"/>
</dbReference>
<dbReference type="Pfam" id="PF13614">
    <property type="entry name" value="AAA_31"/>
    <property type="match status" value="1"/>
</dbReference>
<dbReference type="Gene3D" id="3.40.50.300">
    <property type="entry name" value="P-loop containing nucleotide triphosphate hydrolases"/>
    <property type="match status" value="1"/>
</dbReference>
<keyword evidence="3" id="KW-1185">Reference proteome</keyword>
<name>A0A9X2VXA8_9PSEU</name>
<dbReference type="PANTHER" id="PTHR13696">
    <property type="entry name" value="P-LOOP CONTAINING NUCLEOSIDE TRIPHOSPHATE HYDROLASE"/>
    <property type="match status" value="1"/>
</dbReference>
<accession>A0A9X2VXA8</accession>
<dbReference type="InterPro" id="IPR050678">
    <property type="entry name" value="DNA_Partitioning_ATPase"/>
</dbReference>
<dbReference type="SUPFAM" id="SSF52540">
    <property type="entry name" value="P-loop containing nucleoside triphosphate hydrolases"/>
    <property type="match status" value="1"/>
</dbReference>
<dbReference type="InterPro" id="IPR025669">
    <property type="entry name" value="AAA_dom"/>
</dbReference>
<comment type="caution">
    <text evidence="2">The sequence shown here is derived from an EMBL/GenBank/DDBJ whole genome shotgun (WGS) entry which is preliminary data.</text>
</comment>
<proteinExistence type="predicted"/>